<dbReference type="AlphaFoldDB" id="A0A6C0CLI4"/>
<dbReference type="PROSITE" id="PS51324">
    <property type="entry name" value="ERV_ALR"/>
    <property type="match status" value="1"/>
</dbReference>
<evidence type="ECO:0000256" key="4">
    <source>
        <dbReference type="ARBA" id="ARBA00022827"/>
    </source>
</evidence>
<evidence type="ECO:0000256" key="5">
    <source>
        <dbReference type="ARBA" id="ARBA00023002"/>
    </source>
</evidence>
<dbReference type="GO" id="GO:0016972">
    <property type="term" value="F:thiol oxidase activity"/>
    <property type="evidence" value="ECO:0007669"/>
    <property type="project" value="UniProtKB-EC"/>
</dbReference>
<evidence type="ECO:0000256" key="1">
    <source>
        <dbReference type="ARBA" id="ARBA00001974"/>
    </source>
</evidence>
<keyword evidence="7" id="KW-0812">Transmembrane</keyword>
<feature type="domain" description="ERV/ALR sulfhydryl oxidase" evidence="8">
    <location>
        <begin position="1"/>
        <end position="120"/>
    </location>
</feature>
<keyword evidence="7" id="KW-1133">Transmembrane helix</keyword>
<evidence type="ECO:0000256" key="6">
    <source>
        <dbReference type="ARBA" id="ARBA00023157"/>
    </source>
</evidence>
<evidence type="ECO:0000259" key="8">
    <source>
        <dbReference type="PROSITE" id="PS51324"/>
    </source>
</evidence>
<keyword evidence="6" id="KW-1015">Disulfide bond</keyword>
<organism evidence="9">
    <name type="scientific">viral metagenome</name>
    <dbReference type="NCBI Taxonomy" id="1070528"/>
    <lineage>
        <taxon>unclassified sequences</taxon>
        <taxon>metagenomes</taxon>
        <taxon>organismal metagenomes</taxon>
    </lineage>
</organism>
<reference evidence="9" key="1">
    <citation type="journal article" date="2020" name="Nature">
        <title>Giant virus diversity and host interactions through global metagenomics.</title>
        <authorList>
            <person name="Schulz F."/>
            <person name="Roux S."/>
            <person name="Paez-Espino D."/>
            <person name="Jungbluth S."/>
            <person name="Walsh D.A."/>
            <person name="Denef V.J."/>
            <person name="McMahon K.D."/>
            <person name="Konstantinidis K.T."/>
            <person name="Eloe-Fadrosh E.A."/>
            <person name="Kyrpides N.C."/>
            <person name="Woyke T."/>
        </authorList>
    </citation>
    <scope>NUCLEOTIDE SEQUENCE</scope>
    <source>
        <strain evidence="9">GVMAG-M-3300021354-14</strain>
    </source>
</reference>
<dbReference type="InterPro" id="IPR036774">
    <property type="entry name" value="ERV/ALR_sulphydryl_oxid_sf"/>
</dbReference>
<comment type="cofactor">
    <cofactor evidence="1">
        <name>FAD</name>
        <dbReference type="ChEBI" id="CHEBI:57692"/>
    </cofactor>
</comment>
<accession>A0A6C0CLI4</accession>
<evidence type="ECO:0000256" key="2">
    <source>
        <dbReference type="ARBA" id="ARBA00012512"/>
    </source>
</evidence>
<proteinExistence type="predicted"/>
<evidence type="ECO:0000256" key="3">
    <source>
        <dbReference type="ARBA" id="ARBA00022630"/>
    </source>
</evidence>
<dbReference type="EMBL" id="MN739449">
    <property type="protein sequence ID" value="QHT05077.1"/>
    <property type="molecule type" value="Genomic_DNA"/>
</dbReference>
<sequence>MSSYPPSWGPYFWKIIHISARRLDLYSTSDAISAAKGEPMAFAERRAILHKFLADTPEFLPCDNCEKHAQMFLIQYPIPPLNPPQEEAKTFFYYSIDFHNHANQITGKRIVTYKEAEANFQPSYTEDQKLSEYQLARMQDSTRIKLLEGEIESMKLHGAPCKPTLNYTPLIAASILAAFFALLSLVMFLRR</sequence>
<dbReference type="EC" id="1.8.3.2" evidence="2"/>
<dbReference type="SUPFAM" id="SSF69000">
    <property type="entry name" value="FAD-dependent thiol oxidase"/>
    <property type="match status" value="1"/>
</dbReference>
<keyword evidence="4" id="KW-0274">FAD</keyword>
<dbReference type="Pfam" id="PF04777">
    <property type="entry name" value="Evr1_Alr"/>
    <property type="match status" value="1"/>
</dbReference>
<dbReference type="Gene3D" id="1.20.120.310">
    <property type="entry name" value="ERV/ALR sulfhydryl oxidase domain"/>
    <property type="match status" value="1"/>
</dbReference>
<feature type="transmembrane region" description="Helical" evidence="7">
    <location>
        <begin position="170"/>
        <end position="189"/>
    </location>
</feature>
<protein>
    <recommendedName>
        <fullName evidence="2">thiol oxidase</fullName>
        <ecNumber evidence="2">1.8.3.2</ecNumber>
    </recommendedName>
</protein>
<evidence type="ECO:0000256" key="7">
    <source>
        <dbReference type="SAM" id="Phobius"/>
    </source>
</evidence>
<keyword evidence="7" id="KW-0472">Membrane</keyword>
<evidence type="ECO:0000313" key="9">
    <source>
        <dbReference type="EMBL" id="QHT05077.1"/>
    </source>
</evidence>
<keyword evidence="5" id="KW-0560">Oxidoreductase</keyword>
<keyword evidence="3" id="KW-0285">Flavoprotein</keyword>
<dbReference type="InterPro" id="IPR017905">
    <property type="entry name" value="ERV/ALR_sulphydryl_oxidase"/>
</dbReference>
<name>A0A6C0CLI4_9ZZZZ</name>